<protein>
    <recommendedName>
        <fullName evidence="4">Lipoprotein</fullName>
    </recommendedName>
</protein>
<dbReference type="AlphaFoldDB" id="A0A1H6LXU5"/>
<evidence type="ECO:0000313" key="3">
    <source>
        <dbReference type="Proteomes" id="UP000199634"/>
    </source>
</evidence>
<keyword evidence="1" id="KW-0732">Signal</keyword>
<feature type="chain" id="PRO_5011604900" description="Lipoprotein" evidence="1">
    <location>
        <begin position="27"/>
        <end position="180"/>
    </location>
</feature>
<sequence length="180" mass="20721">MKFIMKYKILLLALGMLSVVSCKTTAKKNSEKDSDTNDKKELVRSDKKEEIFFTEQTRNDFRAVSESAQQKFLEAYNATDKQYSILFFTQGFNGEDVIVKNDNSTLYKGSVLTNKTTGLAKNMRIVNTEVTSIYDKATKKTIYINTNKASKHKFVYVMKGNPDEEKPYKITYSDKLRPEK</sequence>
<keyword evidence="3" id="KW-1185">Reference proteome</keyword>
<accession>A0A1H6LXU5</accession>
<organism evidence="2 3">
    <name type="scientific">Paenimyroides marinum</name>
    <dbReference type="NCBI Taxonomy" id="1159016"/>
    <lineage>
        <taxon>Bacteria</taxon>
        <taxon>Pseudomonadati</taxon>
        <taxon>Bacteroidota</taxon>
        <taxon>Flavobacteriia</taxon>
        <taxon>Flavobacteriales</taxon>
        <taxon>Flavobacteriaceae</taxon>
        <taxon>Paenimyroides</taxon>
    </lineage>
</organism>
<dbReference type="PROSITE" id="PS51257">
    <property type="entry name" value="PROKAR_LIPOPROTEIN"/>
    <property type="match status" value="1"/>
</dbReference>
<evidence type="ECO:0000313" key="2">
    <source>
        <dbReference type="EMBL" id="SEH93673.1"/>
    </source>
</evidence>
<dbReference type="EMBL" id="FNXE01000034">
    <property type="protein sequence ID" value="SEH93673.1"/>
    <property type="molecule type" value="Genomic_DNA"/>
</dbReference>
<proteinExistence type="predicted"/>
<name>A0A1H6LXU5_9FLAO</name>
<dbReference type="Proteomes" id="UP000199634">
    <property type="component" value="Unassembled WGS sequence"/>
</dbReference>
<gene>
    <name evidence="2" type="ORF">SAMN02927937_02244</name>
</gene>
<evidence type="ECO:0008006" key="4">
    <source>
        <dbReference type="Google" id="ProtNLM"/>
    </source>
</evidence>
<feature type="signal peptide" evidence="1">
    <location>
        <begin position="1"/>
        <end position="26"/>
    </location>
</feature>
<evidence type="ECO:0000256" key="1">
    <source>
        <dbReference type="SAM" id="SignalP"/>
    </source>
</evidence>
<reference evidence="2 3" key="1">
    <citation type="submission" date="2016-10" db="EMBL/GenBank/DDBJ databases">
        <authorList>
            <person name="de Groot N.N."/>
        </authorList>
    </citation>
    <scope>NUCLEOTIDE SEQUENCE [LARGE SCALE GENOMIC DNA]</scope>
    <source>
        <strain evidence="2 3">CGMCC 1.10825</strain>
    </source>
</reference>